<gene>
    <name evidence="3" type="ORF">J5A65_02840</name>
</gene>
<feature type="region of interest" description="Disordered" evidence="1">
    <location>
        <begin position="26"/>
        <end position="57"/>
    </location>
</feature>
<feature type="chain" id="PRO_5045265924" description="Lipoprotein" evidence="2">
    <location>
        <begin position="30"/>
        <end position="242"/>
    </location>
</feature>
<reference evidence="3 4" key="1">
    <citation type="submission" date="2021-03" db="EMBL/GenBank/DDBJ databases">
        <title>Human Oral Microbial Genomes.</title>
        <authorList>
            <person name="Johnston C.D."/>
            <person name="Chen T."/>
            <person name="Dewhirst F.E."/>
        </authorList>
    </citation>
    <scope>NUCLEOTIDE SEQUENCE [LARGE SCALE GENOMIC DNA]</scope>
    <source>
        <strain evidence="3 4">DSMZ 100122</strain>
    </source>
</reference>
<evidence type="ECO:0008006" key="5">
    <source>
        <dbReference type="Google" id="ProtNLM"/>
    </source>
</evidence>
<dbReference type="EMBL" id="CP072384">
    <property type="protein sequence ID" value="QUC08698.1"/>
    <property type="molecule type" value="Genomic_DNA"/>
</dbReference>
<evidence type="ECO:0000256" key="1">
    <source>
        <dbReference type="SAM" id="MobiDB-lite"/>
    </source>
</evidence>
<protein>
    <recommendedName>
        <fullName evidence="5">Lipoprotein</fullName>
    </recommendedName>
</protein>
<evidence type="ECO:0000313" key="4">
    <source>
        <dbReference type="Proteomes" id="UP000678513"/>
    </source>
</evidence>
<organism evidence="3 4">
    <name type="scientific">Arachnia rubra</name>
    <dbReference type="NCBI Taxonomy" id="1547448"/>
    <lineage>
        <taxon>Bacteria</taxon>
        <taxon>Bacillati</taxon>
        <taxon>Actinomycetota</taxon>
        <taxon>Actinomycetes</taxon>
        <taxon>Propionibacteriales</taxon>
        <taxon>Propionibacteriaceae</taxon>
        <taxon>Arachnia</taxon>
    </lineage>
</organism>
<evidence type="ECO:0000313" key="3">
    <source>
        <dbReference type="EMBL" id="QUC08698.1"/>
    </source>
</evidence>
<dbReference type="RefSeq" id="WP_212325087.1">
    <property type="nucleotide sequence ID" value="NZ_AP024463.1"/>
</dbReference>
<accession>A0ABX7Y7J0</accession>
<sequence length="242" mass="24825">MPKPVSTFVATSLVALALGLSACSSTTPATPSSSSADSQALLPQDVGSTTSSAPDPDLASKLLTGEVAGFSLEQLGANVKGPLTELETLYHDSEEYQLDPAECDATGIEQLVVGSQASTGHEIATVALGTGTSSPQQHQQYAKKCARVDGTVNGEPILLDVQIQQIPVIKGATDVVATVTNHGIPYSEGDAGHNSYLITGNVGGVNVVAYTTTTYEGNAAGKEASMETTMKLFKAQVAKLKG</sequence>
<name>A0ABX7Y7J0_9ACTN</name>
<evidence type="ECO:0000256" key="2">
    <source>
        <dbReference type="SAM" id="SignalP"/>
    </source>
</evidence>
<dbReference type="PROSITE" id="PS51257">
    <property type="entry name" value="PROKAR_LIPOPROTEIN"/>
    <property type="match status" value="1"/>
</dbReference>
<proteinExistence type="predicted"/>
<feature type="signal peptide" evidence="2">
    <location>
        <begin position="1"/>
        <end position="29"/>
    </location>
</feature>
<keyword evidence="2" id="KW-0732">Signal</keyword>
<dbReference type="Proteomes" id="UP000678513">
    <property type="component" value="Chromosome"/>
</dbReference>
<feature type="compositionally biased region" description="Low complexity" evidence="1">
    <location>
        <begin position="26"/>
        <end position="43"/>
    </location>
</feature>
<keyword evidence="4" id="KW-1185">Reference proteome</keyword>